<reference evidence="3" key="1">
    <citation type="submission" date="2021-06" db="EMBL/GenBank/DDBJ databases">
        <authorList>
            <person name="Kallberg Y."/>
            <person name="Tangrot J."/>
            <person name="Rosling A."/>
        </authorList>
    </citation>
    <scope>NUCLEOTIDE SEQUENCE</scope>
    <source>
        <strain evidence="3">MT106</strain>
    </source>
</reference>
<evidence type="ECO:0000313" key="3">
    <source>
        <dbReference type="EMBL" id="CAG8580488.1"/>
    </source>
</evidence>
<gene>
    <name evidence="3" type="ORF">AGERDE_LOCUS8096</name>
</gene>
<protein>
    <submittedName>
        <fullName evidence="3">7477_t:CDS:1</fullName>
    </submittedName>
</protein>
<evidence type="ECO:0000256" key="1">
    <source>
        <dbReference type="SAM" id="MobiDB-lite"/>
    </source>
</evidence>
<keyword evidence="2" id="KW-0812">Transmembrane</keyword>
<organism evidence="3 4">
    <name type="scientific">Ambispora gerdemannii</name>
    <dbReference type="NCBI Taxonomy" id="144530"/>
    <lineage>
        <taxon>Eukaryota</taxon>
        <taxon>Fungi</taxon>
        <taxon>Fungi incertae sedis</taxon>
        <taxon>Mucoromycota</taxon>
        <taxon>Glomeromycotina</taxon>
        <taxon>Glomeromycetes</taxon>
        <taxon>Archaeosporales</taxon>
        <taxon>Ambisporaceae</taxon>
        <taxon>Ambispora</taxon>
    </lineage>
</organism>
<sequence>TDNLNHKTLYAYALHSGVLAIFSLRLFVFEEDGMVQGERSKRKRSIISDNQLQFVVYNASTFAVQSETSNKPTQSGTSNKLTHHEISYETYKNSNEEIYEITYDTLQETSYETPQDNQNENVTTPPPSSPLPPPILFTSTFDTSALASQRVAILSTDAHQFQQSQSKWGSSWM</sequence>
<dbReference type="Proteomes" id="UP000789831">
    <property type="component" value="Unassembled WGS sequence"/>
</dbReference>
<keyword evidence="2" id="KW-1133">Transmembrane helix</keyword>
<comment type="caution">
    <text evidence="3">The sequence shown here is derived from an EMBL/GenBank/DDBJ whole genome shotgun (WGS) entry which is preliminary data.</text>
</comment>
<accession>A0A9N9G6G7</accession>
<keyword evidence="4" id="KW-1185">Reference proteome</keyword>
<keyword evidence="2" id="KW-0472">Membrane</keyword>
<feature type="compositionally biased region" description="Polar residues" evidence="1">
    <location>
        <begin position="111"/>
        <end position="122"/>
    </location>
</feature>
<feature type="transmembrane region" description="Helical" evidence="2">
    <location>
        <begin position="12"/>
        <end position="29"/>
    </location>
</feature>
<feature type="region of interest" description="Disordered" evidence="1">
    <location>
        <begin position="111"/>
        <end position="132"/>
    </location>
</feature>
<evidence type="ECO:0000313" key="4">
    <source>
        <dbReference type="Proteomes" id="UP000789831"/>
    </source>
</evidence>
<dbReference type="EMBL" id="CAJVPL010001626">
    <property type="protein sequence ID" value="CAG8580488.1"/>
    <property type="molecule type" value="Genomic_DNA"/>
</dbReference>
<dbReference type="AlphaFoldDB" id="A0A9N9G6G7"/>
<name>A0A9N9G6G7_9GLOM</name>
<feature type="non-terminal residue" evidence="3">
    <location>
        <position position="1"/>
    </location>
</feature>
<proteinExistence type="predicted"/>
<evidence type="ECO:0000256" key="2">
    <source>
        <dbReference type="SAM" id="Phobius"/>
    </source>
</evidence>